<comment type="caution">
    <text evidence="7">The sequence shown here is derived from an EMBL/GenBank/DDBJ whole genome shotgun (WGS) entry which is preliminary data.</text>
</comment>
<evidence type="ECO:0000259" key="6">
    <source>
        <dbReference type="Pfam" id="PF00535"/>
    </source>
</evidence>
<dbReference type="InterPro" id="IPR001173">
    <property type="entry name" value="Glyco_trans_2-like"/>
</dbReference>
<keyword evidence="5" id="KW-1133">Transmembrane helix</keyword>
<evidence type="ECO:0000313" key="7">
    <source>
        <dbReference type="EMBL" id="MCQ5122617.1"/>
    </source>
</evidence>
<keyword evidence="5" id="KW-0812">Transmembrane</keyword>
<dbReference type="PANTHER" id="PTHR43179:SF12">
    <property type="entry name" value="GALACTOFURANOSYLTRANSFERASE GLFT2"/>
    <property type="match status" value="1"/>
</dbReference>
<evidence type="ECO:0000256" key="2">
    <source>
        <dbReference type="ARBA" id="ARBA00006739"/>
    </source>
</evidence>
<name>A0ABT1SNB2_9FIRM</name>
<reference evidence="7 8" key="1">
    <citation type="submission" date="2022-06" db="EMBL/GenBank/DDBJ databases">
        <title>Isolation of gut microbiota from human fecal samples.</title>
        <authorList>
            <person name="Pamer E.G."/>
            <person name="Barat B."/>
            <person name="Waligurski E."/>
            <person name="Medina S."/>
            <person name="Paddock L."/>
            <person name="Mostad J."/>
        </authorList>
    </citation>
    <scope>NUCLEOTIDE SEQUENCE [LARGE SCALE GENOMIC DNA]</scope>
    <source>
        <strain evidence="7 8">DFI.6.1</strain>
    </source>
</reference>
<keyword evidence="8" id="KW-1185">Reference proteome</keyword>
<dbReference type="Gene3D" id="3.90.550.10">
    <property type="entry name" value="Spore Coat Polysaccharide Biosynthesis Protein SpsA, Chain A"/>
    <property type="match status" value="1"/>
</dbReference>
<dbReference type="Proteomes" id="UP001524435">
    <property type="component" value="Unassembled WGS sequence"/>
</dbReference>
<keyword evidence="3" id="KW-0328">Glycosyltransferase</keyword>
<accession>A0ABT1SNB2</accession>
<evidence type="ECO:0000256" key="3">
    <source>
        <dbReference type="ARBA" id="ARBA00022676"/>
    </source>
</evidence>
<organism evidence="7 8">
    <name type="scientific">Massilicoli timonensis</name>
    <dbReference type="NCBI Taxonomy" id="2015901"/>
    <lineage>
        <taxon>Bacteria</taxon>
        <taxon>Bacillati</taxon>
        <taxon>Bacillota</taxon>
        <taxon>Erysipelotrichia</taxon>
        <taxon>Erysipelotrichales</taxon>
        <taxon>Erysipelotrichaceae</taxon>
        <taxon>Massilicoli</taxon>
    </lineage>
</organism>
<evidence type="ECO:0000313" key="8">
    <source>
        <dbReference type="Proteomes" id="UP001524435"/>
    </source>
</evidence>
<feature type="domain" description="Glycosyltransferase 2-like" evidence="6">
    <location>
        <begin position="12"/>
        <end position="154"/>
    </location>
</feature>
<gene>
    <name evidence="7" type="ORF">NE663_10175</name>
</gene>
<evidence type="ECO:0000256" key="4">
    <source>
        <dbReference type="ARBA" id="ARBA00022679"/>
    </source>
</evidence>
<dbReference type="RefSeq" id="WP_256198311.1">
    <property type="nucleotide sequence ID" value="NZ_JANGCH010000021.1"/>
</dbReference>
<dbReference type="EMBL" id="JANGCH010000021">
    <property type="protein sequence ID" value="MCQ5122617.1"/>
    <property type="molecule type" value="Genomic_DNA"/>
</dbReference>
<keyword evidence="4" id="KW-0808">Transferase</keyword>
<comment type="similarity">
    <text evidence="2">Belongs to the glycosyltransferase 2 family.</text>
</comment>
<keyword evidence="5" id="KW-0472">Membrane</keyword>
<proteinExistence type="inferred from homology"/>
<dbReference type="Pfam" id="PF00535">
    <property type="entry name" value="Glycos_transf_2"/>
    <property type="match status" value="1"/>
</dbReference>
<dbReference type="PANTHER" id="PTHR43179">
    <property type="entry name" value="RHAMNOSYLTRANSFERASE WBBL"/>
    <property type="match status" value="1"/>
</dbReference>
<comment type="pathway">
    <text evidence="1">Cell wall biogenesis; cell wall polysaccharide biosynthesis.</text>
</comment>
<evidence type="ECO:0000256" key="5">
    <source>
        <dbReference type="SAM" id="Phobius"/>
    </source>
</evidence>
<dbReference type="InterPro" id="IPR029044">
    <property type="entry name" value="Nucleotide-diphossugar_trans"/>
</dbReference>
<feature type="transmembrane region" description="Helical" evidence="5">
    <location>
        <begin position="270"/>
        <end position="289"/>
    </location>
</feature>
<sequence>MEKNMTSLKTGIVILNYNTSEETKKCVYSIRKFEKQYTIYIVDNCSSDHSWDDLYHTFHNDHDIVLLRASRNGGYSYGNNIGITKCLEDNCDIIYIVNSDIELLNSAFTIMTKTLINNPHCMIIGPSVVDNHGNEVQLAKKKLTLRNFIYGRHPFCNIPFFKKKVDRLYDIPVNQRFFFFQGMVSGCCFGIRATDFKQIHYFDENVFLYYEEDILICKLASHERKAIIDHDAKVWHKESVSTKKSGFAFIRYHRWNSVTYYLYEYLQLNFFIRTLIFIWNTVTWLLLSIRSRTYRELLHDFIKKQTKLLFKRYDTSIKK</sequence>
<dbReference type="SUPFAM" id="SSF53448">
    <property type="entry name" value="Nucleotide-diphospho-sugar transferases"/>
    <property type="match status" value="1"/>
</dbReference>
<evidence type="ECO:0000256" key="1">
    <source>
        <dbReference type="ARBA" id="ARBA00004776"/>
    </source>
</evidence>
<protein>
    <submittedName>
        <fullName evidence="7">Glycosyltransferase family 2 protein</fullName>
    </submittedName>
</protein>